<keyword evidence="4" id="KW-1185">Reference proteome</keyword>
<dbReference type="Proteomes" id="UP000199138">
    <property type="component" value="Unassembled WGS sequence"/>
</dbReference>
<gene>
    <name evidence="3" type="ORF">SAMN05216480_10490</name>
</gene>
<feature type="transmembrane region" description="Helical" evidence="1">
    <location>
        <begin position="7"/>
        <end position="24"/>
    </location>
</feature>
<keyword evidence="3" id="KW-0418">Kinase</keyword>
<evidence type="ECO:0000313" key="4">
    <source>
        <dbReference type="Proteomes" id="UP000199138"/>
    </source>
</evidence>
<name>A0A1I7GCV0_9FLAO</name>
<accession>A0A1I7GCV0</accession>
<proteinExistence type="predicted"/>
<dbReference type="Gene3D" id="3.30.565.10">
    <property type="entry name" value="Histidine kinase-like ATPase, C-terminal domain"/>
    <property type="match status" value="1"/>
</dbReference>
<dbReference type="GO" id="GO:0000155">
    <property type="term" value="F:phosphorelay sensor kinase activity"/>
    <property type="evidence" value="ECO:0007669"/>
    <property type="project" value="InterPro"/>
</dbReference>
<dbReference type="AlphaFoldDB" id="A0A1I7GCV0"/>
<feature type="domain" description="Signal transduction histidine kinase internal region" evidence="2">
    <location>
        <begin position="173"/>
        <end position="250"/>
    </location>
</feature>
<sequence length="361" mass="41392">MFQKRETYSQILLGVVLLILPFITSPDISSGWALLKIEPFQHSFLRYLLLIVFMYANYNFIIPKFYIKKRWIWLFVILVISYVFISQIPSLILGSPGTPPNFNGEMPPIRSSDMAPINSRPNMPMPRGEMPNRGMNFFSNDGFIFQFLIVFILTLVMRLNSHLREVRSEKLLAEVSYLKAQINPHFLFNTLNNLYALALKKSDQTPDAILKLSGMMRYVVTESNQEKVALKKEINYIEDYIALQKLRLSNSNIFTFNVSGNINREQIAPLILINFIENAFKYGVSSHQESQITIAIHVEDGTLTMQVKNTICRKPKESAISTGEGIANSKKRLEMIYPNAYSLNIQEDSDVFNVILKINVA</sequence>
<dbReference type="PANTHER" id="PTHR34220">
    <property type="entry name" value="SENSOR HISTIDINE KINASE YPDA"/>
    <property type="match status" value="1"/>
</dbReference>
<keyword evidence="3" id="KW-0808">Transferase</keyword>
<dbReference type="InterPro" id="IPR010559">
    <property type="entry name" value="Sig_transdc_His_kin_internal"/>
</dbReference>
<dbReference type="PANTHER" id="PTHR34220:SF7">
    <property type="entry name" value="SENSOR HISTIDINE KINASE YPDA"/>
    <property type="match status" value="1"/>
</dbReference>
<dbReference type="InterPro" id="IPR036890">
    <property type="entry name" value="HATPase_C_sf"/>
</dbReference>
<dbReference type="InterPro" id="IPR050640">
    <property type="entry name" value="Bact_2-comp_sensor_kinase"/>
</dbReference>
<keyword evidence="1" id="KW-1133">Transmembrane helix</keyword>
<dbReference type="OrthoDB" id="9809908at2"/>
<evidence type="ECO:0000256" key="1">
    <source>
        <dbReference type="SAM" id="Phobius"/>
    </source>
</evidence>
<feature type="transmembrane region" description="Helical" evidence="1">
    <location>
        <begin position="44"/>
        <end position="62"/>
    </location>
</feature>
<dbReference type="EMBL" id="FPBK01000004">
    <property type="protein sequence ID" value="SFU46066.1"/>
    <property type="molecule type" value="Genomic_DNA"/>
</dbReference>
<organism evidence="3 4">
    <name type="scientific">Pustulibacterium marinum</name>
    <dbReference type="NCBI Taxonomy" id="1224947"/>
    <lineage>
        <taxon>Bacteria</taxon>
        <taxon>Pseudomonadati</taxon>
        <taxon>Bacteroidota</taxon>
        <taxon>Flavobacteriia</taxon>
        <taxon>Flavobacteriales</taxon>
        <taxon>Flavobacteriaceae</taxon>
        <taxon>Pustulibacterium</taxon>
    </lineage>
</organism>
<keyword evidence="1" id="KW-0812">Transmembrane</keyword>
<evidence type="ECO:0000259" key="2">
    <source>
        <dbReference type="Pfam" id="PF06580"/>
    </source>
</evidence>
<dbReference type="SUPFAM" id="SSF55874">
    <property type="entry name" value="ATPase domain of HSP90 chaperone/DNA topoisomerase II/histidine kinase"/>
    <property type="match status" value="1"/>
</dbReference>
<protein>
    <submittedName>
        <fullName evidence="3">Histidine kinase</fullName>
    </submittedName>
</protein>
<dbReference type="STRING" id="1224947.SAMN05216480_10490"/>
<dbReference type="Pfam" id="PF06580">
    <property type="entry name" value="His_kinase"/>
    <property type="match status" value="1"/>
</dbReference>
<reference evidence="4" key="1">
    <citation type="submission" date="2016-10" db="EMBL/GenBank/DDBJ databases">
        <authorList>
            <person name="Varghese N."/>
            <person name="Submissions S."/>
        </authorList>
    </citation>
    <scope>NUCLEOTIDE SEQUENCE [LARGE SCALE GENOMIC DNA]</scope>
    <source>
        <strain evidence="4">CGMCC 1.12333</strain>
    </source>
</reference>
<keyword evidence="1" id="KW-0472">Membrane</keyword>
<evidence type="ECO:0000313" key="3">
    <source>
        <dbReference type="EMBL" id="SFU46066.1"/>
    </source>
</evidence>
<dbReference type="RefSeq" id="WP_093024558.1">
    <property type="nucleotide sequence ID" value="NZ_FPBK01000004.1"/>
</dbReference>
<dbReference type="GO" id="GO:0016020">
    <property type="term" value="C:membrane"/>
    <property type="evidence" value="ECO:0007669"/>
    <property type="project" value="InterPro"/>
</dbReference>
<feature type="transmembrane region" description="Helical" evidence="1">
    <location>
        <begin position="143"/>
        <end position="160"/>
    </location>
</feature>
<feature type="transmembrane region" description="Helical" evidence="1">
    <location>
        <begin position="71"/>
        <end position="93"/>
    </location>
</feature>